<organism evidence="4 5">
    <name type="scientific">Cardamine amara subsp. amara</name>
    <dbReference type="NCBI Taxonomy" id="228776"/>
    <lineage>
        <taxon>Eukaryota</taxon>
        <taxon>Viridiplantae</taxon>
        <taxon>Streptophyta</taxon>
        <taxon>Embryophyta</taxon>
        <taxon>Tracheophyta</taxon>
        <taxon>Spermatophyta</taxon>
        <taxon>Magnoliopsida</taxon>
        <taxon>eudicotyledons</taxon>
        <taxon>Gunneridae</taxon>
        <taxon>Pentapetalae</taxon>
        <taxon>rosids</taxon>
        <taxon>malvids</taxon>
        <taxon>Brassicales</taxon>
        <taxon>Brassicaceae</taxon>
        <taxon>Cardamineae</taxon>
        <taxon>Cardamine</taxon>
    </lineage>
</organism>
<dbReference type="PANTHER" id="PTHR47274:SF16">
    <property type="entry name" value="GENOME ASSEMBLY, CHROMOSOME: A09"/>
    <property type="match status" value="1"/>
</dbReference>
<accession>A0ABD1BHC9</accession>
<dbReference type="AlphaFoldDB" id="A0ABD1BHC9"/>
<dbReference type="PANTHER" id="PTHR47274">
    <property type="entry name" value="BTB/POZ DOMAIN CONTAINING PROTEIN, EXPRESSED-RELATED"/>
    <property type="match status" value="1"/>
</dbReference>
<evidence type="ECO:0000256" key="1">
    <source>
        <dbReference type="ARBA" id="ARBA00002668"/>
    </source>
</evidence>
<evidence type="ECO:0000259" key="3">
    <source>
        <dbReference type="PROSITE" id="PS50097"/>
    </source>
</evidence>
<keyword evidence="5" id="KW-1185">Reference proteome</keyword>
<dbReference type="InterPro" id="IPR000210">
    <property type="entry name" value="BTB/POZ_dom"/>
</dbReference>
<dbReference type="EMBL" id="JBANAX010000336">
    <property type="protein sequence ID" value="KAL1213610.1"/>
    <property type="molecule type" value="Genomic_DNA"/>
</dbReference>
<evidence type="ECO:0000313" key="5">
    <source>
        <dbReference type="Proteomes" id="UP001558713"/>
    </source>
</evidence>
<dbReference type="Gene3D" id="1.25.40.420">
    <property type="match status" value="1"/>
</dbReference>
<comment type="function">
    <text evidence="1">May act as a substrate-specific adapter of an E3 ubiquitin-protein ligase complex (CUL3-RBX1-BTB) which mediates the ubiquitination and subsequent proteasomal degradation of target proteins.</text>
</comment>
<feature type="domain" description="BTB" evidence="3">
    <location>
        <begin position="9"/>
        <end position="79"/>
    </location>
</feature>
<comment type="caution">
    <text evidence="4">The sequence shown here is derived from an EMBL/GenBank/DDBJ whole genome shotgun (WGS) entry which is preliminary data.</text>
</comment>
<dbReference type="CDD" id="cd18186">
    <property type="entry name" value="BTB_POZ_ZBTB_KLHL-like"/>
    <property type="match status" value="1"/>
</dbReference>
<proteinExistence type="predicted"/>
<evidence type="ECO:0000256" key="2">
    <source>
        <dbReference type="ARBA" id="ARBA00004906"/>
    </source>
</evidence>
<dbReference type="Pfam" id="PF00651">
    <property type="entry name" value="BTB"/>
    <property type="match status" value="1"/>
</dbReference>
<dbReference type="PROSITE" id="PS50097">
    <property type="entry name" value="BTB"/>
    <property type="match status" value="1"/>
</dbReference>
<dbReference type="InterPro" id="IPR044784">
    <property type="entry name" value="At1g01640-like"/>
</dbReference>
<reference evidence="4 5" key="1">
    <citation type="submission" date="2024-04" db="EMBL/GenBank/DDBJ databases">
        <title>Genome assembly C_amara_ONT_v2.</title>
        <authorList>
            <person name="Yant L."/>
            <person name="Moore C."/>
            <person name="Slenker M."/>
        </authorList>
    </citation>
    <scope>NUCLEOTIDE SEQUENCE [LARGE SCALE GENOMIC DNA]</scope>
    <source>
        <tissue evidence="4">Leaf</tissue>
    </source>
</reference>
<dbReference type="SUPFAM" id="SSF54695">
    <property type="entry name" value="POZ domain"/>
    <property type="match status" value="1"/>
</dbReference>
<name>A0ABD1BHC9_CARAN</name>
<dbReference type="InterPro" id="IPR011333">
    <property type="entry name" value="SKP1/BTB/POZ_sf"/>
</dbReference>
<dbReference type="Proteomes" id="UP001558713">
    <property type="component" value="Unassembled WGS sequence"/>
</dbReference>
<sequence length="185" mass="21251">MALKESIHPDIIVKPGDNGQGIYAHKAVLAVRSKVFRNMLESDECKVSPEESITIPDLSYEELKSLLEFFYNGTLSPNNKHIRALYLAADKYDIQYLQDVCREQIISNLSIDNVLDILELSTIPSDNILKQAALLAFASRYSLMIFSQRFESFALKNPHLNLEITRACWHRFSACLRKYLQEQPR</sequence>
<evidence type="ECO:0000313" key="4">
    <source>
        <dbReference type="EMBL" id="KAL1213610.1"/>
    </source>
</evidence>
<gene>
    <name evidence="4" type="ORF">V5N11_000681</name>
</gene>
<protein>
    <submittedName>
        <fullName evidence="4">BTB/POZ domain-containing protein</fullName>
    </submittedName>
</protein>
<comment type="pathway">
    <text evidence="2">Protein modification; protein ubiquitination.</text>
</comment>
<dbReference type="SMART" id="SM00225">
    <property type="entry name" value="BTB"/>
    <property type="match status" value="1"/>
</dbReference>
<dbReference type="Gene3D" id="3.30.710.10">
    <property type="entry name" value="Potassium Channel Kv1.1, Chain A"/>
    <property type="match status" value="1"/>
</dbReference>